<dbReference type="Pfam" id="PF00643">
    <property type="entry name" value="zf-B_box"/>
    <property type="match status" value="1"/>
</dbReference>
<evidence type="ECO:0000256" key="1">
    <source>
        <dbReference type="PROSITE-ProRule" id="PRU00024"/>
    </source>
</evidence>
<dbReference type="CDD" id="cd19757">
    <property type="entry name" value="Bbox1"/>
    <property type="match status" value="1"/>
</dbReference>
<keyword evidence="1" id="KW-0479">Metal-binding</keyword>
<feature type="domain" description="B box-type" evidence="2">
    <location>
        <begin position="90"/>
        <end position="132"/>
    </location>
</feature>
<dbReference type="AlphaFoldDB" id="B4JF05"/>
<keyword evidence="4" id="KW-1185">Reference proteome</keyword>
<sequence>MCESCILKQGQQTDFKCAVCLSPAQPTINAKDPNRKRVGTIRDYYELNHHVMGETQSLGYYRRYSVESVNNSLLMCSVNNTSEIVLETKCSECGCVAARVECKQCNAFYCKCCFETVHSHSRVLKSHIFQCLDDDKSHPEKGICVGKEIFHMPLRLICHAHNAPANIYCTKCQRNCCEQCSVKYHGNHKKCLVAEMNQRYVAEVPATIQSLEAGLLQINNAQLVSNRK</sequence>
<accession>B4JF05</accession>
<dbReference type="SUPFAM" id="SSF57845">
    <property type="entry name" value="B-box zinc-binding domain"/>
    <property type="match status" value="1"/>
</dbReference>
<dbReference type="HOGENOM" id="CLU_1152797_0_0_1"/>
<dbReference type="InParanoid" id="B4JF05"/>
<dbReference type="GO" id="GO:0008270">
    <property type="term" value="F:zinc ion binding"/>
    <property type="evidence" value="ECO:0007669"/>
    <property type="project" value="UniProtKB-KW"/>
</dbReference>
<dbReference type="PROSITE" id="PS50119">
    <property type="entry name" value="ZF_BBOX"/>
    <property type="match status" value="1"/>
</dbReference>
<gene>
    <name evidence="3" type="primary">Dgri\GH18349</name>
    <name evidence="3" type="ORF">Dgri_GH18349</name>
</gene>
<protein>
    <submittedName>
        <fullName evidence="3">GH18349</fullName>
    </submittedName>
</protein>
<evidence type="ECO:0000313" key="3">
    <source>
        <dbReference type="EMBL" id="EDV93286.1"/>
    </source>
</evidence>
<evidence type="ECO:0000313" key="4">
    <source>
        <dbReference type="Proteomes" id="UP000001070"/>
    </source>
</evidence>
<dbReference type="eggNOG" id="KOG2177">
    <property type="taxonomic scope" value="Eukaryota"/>
</dbReference>
<dbReference type="OMA" id="LCESCVW"/>
<dbReference type="OrthoDB" id="5800423at2759"/>
<dbReference type="STRING" id="7222.B4JF05"/>
<dbReference type="InterPro" id="IPR000315">
    <property type="entry name" value="Znf_B-box"/>
</dbReference>
<proteinExistence type="predicted"/>
<dbReference type="Gene3D" id="3.30.160.60">
    <property type="entry name" value="Classic Zinc Finger"/>
    <property type="match status" value="1"/>
</dbReference>
<reference evidence="3 4" key="1">
    <citation type="journal article" date="2007" name="Nature">
        <title>Evolution of genes and genomes on the Drosophila phylogeny.</title>
        <authorList>
            <consortium name="Drosophila 12 Genomes Consortium"/>
            <person name="Clark A.G."/>
            <person name="Eisen M.B."/>
            <person name="Smith D.R."/>
            <person name="Bergman C.M."/>
            <person name="Oliver B."/>
            <person name="Markow T.A."/>
            <person name="Kaufman T.C."/>
            <person name="Kellis M."/>
            <person name="Gelbart W."/>
            <person name="Iyer V.N."/>
            <person name="Pollard D.A."/>
            <person name="Sackton T.B."/>
            <person name="Larracuente A.M."/>
            <person name="Singh N.D."/>
            <person name="Abad J.P."/>
            <person name="Abt D.N."/>
            <person name="Adryan B."/>
            <person name="Aguade M."/>
            <person name="Akashi H."/>
            <person name="Anderson W.W."/>
            <person name="Aquadro C.F."/>
            <person name="Ardell D.H."/>
            <person name="Arguello R."/>
            <person name="Artieri C.G."/>
            <person name="Barbash D.A."/>
            <person name="Barker D."/>
            <person name="Barsanti P."/>
            <person name="Batterham P."/>
            <person name="Batzoglou S."/>
            <person name="Begun D."/>
            <person name="Bhutkar A."/>
            <person name="Blanco E."/>
            <person name="Bosak S.A."/>
            <person name="Bradley R.K."/>
            <person name="Brand A.D."/>
            <person name="Brent M.R."/>
            <person name="Brooks A.N."/>
            <person name="Brown R.H."/>
            <person name="Butlin R.K."/>
            <person name="Caggese C."/>
            <person name="Calvi B.R."/>
            <person name="Bernardo de Carvalho A."/>
            <person name="Caspi A."/>
            <person name="Castrezana S."/>
            <person name="Celniker S.E."/>
            <person name="Chang J.L."/>
            <person name="Chapple C."/>
            <person name="Chatterji S."/>
            <person name="Chinwalla A."/>
            <person name="Civetta A."/>
            <person name="Clifton S.W."/>
            <person name="Comeron J.M."/>
            <person name="Costello J.C."/>
            <person name="Coyne J.A."/>
            <person name="Daub J."/>
            <person name="David R.G."/>
            <person name="Delcher A.L."/>
            <person name="Delehaunty K."/>
            <person name="Do C.B."/>
            <person name="Ebling H."/>
            <person name="Edwards K."/>
            <person name="Eickbush T."/>
            <person name="Evans J.D."/>
            <person name="Filipski A."/>
            <person name="Findeiss S."/>
            <person name="Freyhult E."/>
            <person name="Fulton L."/>
            <person name="Fulton R."/>
            <person name="Garcia A.C."/>
            <person name="Gardiner A."/>
            <person name="Garfield D.A."/>
            <person name="Garvin B.E."/>
            <person name="Gibson G."/>
            <person name="Gilbert D."/>
            <person name="Gnerre S."/>
            <person name="Godfrey J."/>
            <person name="Good R."/>
            <person name="Gotea V."/>
            <person name="Gravely B."/>
            <person name="Greenberg A.J."/>
            <person name="Griffiths-Jones S."/>
            <person name="Gross S."/>
            <person name="Guigo R."/>
            <person name="Gustafson E.A."/>
            <person name="Haerty W."/>
            <person name="Hahn M.W."/>
            <person name="Halligan D.L."/>
            <person name="Halpern A.L."/>
            <person name="Halter G.M."/>
            <person name="Han M.V."/>
            <person name="Heger A."/>
            <person name="Hillier L."/>
            <person name="Hinrichs A.S."/>
            <person name="Holmes I."/>
            <person name="Hoskins R.A."/>
            <person name="Hubisz M.J."/>
            <person name="Hultmark D."/>
            <person name="Huntley M.A."/>
            <person name="Jaffe D.B."/>
            <person name="Jagadeeshan S."/>
            <person name="Jeck W.R."/>
            <person name="Johnson J."/>
            <person name="Jones C.D."/>
            <person name="Jordan W.C."/>
            <person name="Karpen G.H."/>
            <person name="Kataoka E."/>
            <person name="Keightley P.D."/>
            <person name="Kheradpour P."/>
            <person name="Kirkness E.F."/>
            <person name="Koerich L.B."/>
            <person name="Kristiansen K."/>
            <person name="Kudrna D."/>
            <person name="Kulathinal R.J."/>
            <person name="Kumar S."/>
            <person name="Kwok R."/>
            <person name="Lander E."/>
            <person name="Langley C.H."/>
            <person name="Lapoint R."/>
            <person name="Lazzaro B.P."/>
            <person name="Lee S.J."/>
            <person name="Levesque L."/>
            <person name="Li R."/>
            <person name="Lin C.F."/>
            <person name="Lin M.F."/>
            <person name="Lindblad-Toh K."/>
            <person name="Llopart A."/>
            <person name="Long M."/>
            <person name="Low L."/>
            <person name="Lozovsky E."/>
            <person name="Lu J."/>
            <person name="Luo M."/>
            <person name="Machado C.A."/>
            <person name="Makalowski W."/>
            <person name="Marzo M."/>
            <person name="Matsuda M."/>
            <person name="Matzkin L."/>
            <person name="McAllister B."/>
            <person name="McBride C.S."/>
            <person name="McKernan B."/>
            <person name="McKernan K."/>
            <person name="Mendez-Lago M."/>
            <person name="Minx P."/>
            <person name="Mollenhauer M.U."/>
            <person name="Montooth K."/>
            <person name="Mount S.M."/>
            <person name="Mu X."/>
            <person name="Myers E."/>
            <person name="Negre B."/>
            <person name="Newfeld S."/>
            <person name="Nielsen R."/>
            <person name="Noor M.A."/>
            <person name="O'Grady P."/>
            <person name="Pachter L."/>
            <person name="Papaceit M."/>
            <person name="Parisi M.J."/>
            <person name="Parisi M."/>
            <person name="Parts L."/>
            <person name="Pedersen J.S."/>
            <person name="Pesole G."/>
            <person name="Phillippy A.M."/>
            <person name="Ponting C.P."/>
            <person name="Pop M."/>
            <person name="Porcelli D."/>
            <person name="Powell J.R."/>
            <person name="Prohaska S."/>
            <person name="Pruitt K."/>
            <person name="Puig M."/>
            <person name="Quesneville H."/>
            <person name="Ram K.R."/>
            <person name="Rand D."/>
            <person name="Rasmussen M.D."/>
            <person name="Reed L.K."/>
            <person name="Reenan R."/>
            <person name="Reily A."/>
            <person name="Remington K.A."/>
            <person name="Rieger T.T."/>
            <person name="Ritchie M.G."/>
            <person name="Robin C."/>
            <person name="Rogers Y.H."/>
            <person name="Rohde C."/>
            <person name="Rozas J."/>
            <person name="Rubenfield M.J."/>
            <person name="Ruiz A."/>
            <person name="Russo S."/>
            <person name="Salzberg S.L."/>
            <person name="Sanchez-Gracia A."/>
            <person name="Saranga D.J."/>
            <person name="Sato H."/>
            <person name="Schaeffer S.W."/>
            <person name="Schatz M.C."/>
            <person name="Schlenke T."/>
            <person name="Schwartz R."/>
            <person name="Segarra C."/>
            <person name="Singh R.S."/>
            <person name="Sirot L."/>
            <person name="Sirota M."/>
            <person name="Sisneros N.B."/>
            <person name="Smith C.D."/>
            <person name="Smith T.F."/>
            <person name="Spieth J."/>
            <person name="Stage D.E."/>
            <person name="Stark A."/>
            <person name="Stephan W."/>
            <person name="Strausberg R.L."/>
            <person name="Strempel S."/>
            <person name="Sturgill D."/>
            <person name="Sutton G."/>
            <person name="Sutton G.G."/>
            <person name="Tao W."/>
            <person name="Teichmann S."/>
            <person name="Tobari Y.N."/>
            <person name="Tomimura Y."/>
            <person name="Tsolas J.M."/>
            <person name="Valente V.L."/>
            <person name="Venter E."/>
            <person name="Venter J.C."/>
            <person name="Vicario S."/>
            <person name="Vieira F.G."/>
            <person name="Vilella A.J."/>
            <person name="Villasante A."/>
            <person name="Walenz B."/>
            <person name="Wang J."/>
            <person name="Wasserman M."/>
            <person name="Watts T."/>
            <person name="Wilson D."/>
            <person name="Wilson R.K."/>
            <person name="Wing R.A."/>
            <person name="Wolfner M.F."/>
            <person name="Wong A."/>
            <person name="Wong G.K."/>
            <person name="Wu C.I."/>
            <person name="Wu G."/>
            <person name="Yamamoto D."/>
            <person name="Yang H.P."/>
            <person name="Yang S.P."/>
            <person name="Yorke J.A."/>
            <person name="Yoshida K."/>
            <person name="Zdobnov E."/>
            <person name="Zhang P."/>
            <person name="Zhang Y."/>
            <person name="Zimin A.V."/>
            <person name="Baldwin J."/>
            <person name="Abdouelleil A."/>
            <person name="Abdulkadir J."/>
            <person name="Abebe A."/>
            <person name="Abera B."/>
            <person name="Abreu J."/>
            <person name="Acer S.C."/>
            <person name="Aftuck L."/>
            <person name="Alexander A."/>
            <person name="An P."/>
            <person name="Anderson E."/>
            <person name="Anderson S."/>
            <person name="Arachi H."/>
            <person name="Azer M."/>
            <person name="Bachantsang P."/>
            <person name="Barry A."/>
            <person name="Bayul T."/>
            <person name="Berlin A."/>
            <person name="Bessette D."/>
            <person name="Bloom T."/>
            <person name="Blye J."/>
            <person name="Boguslavskiy L."/>
            <person name="Bonnet C."/>
            <person name="Boukhgalter B."/>
            <person name="Bourzgui I."/>
            <person name="Brown A."/>
            <person name="Cahill P."/>
            <person name="Channer S."/>
            <person name="Cheshatsang Y."/>
            <person name="Chuda L."/>
            <person name="Citroen M."/>
            <person name="Collymore A."/>
            <person name="Cooke P."/>
            <person name="Costello M."/>
            <person name="D'Aco K."/>
            <person name="Daza R."/>
            <person name="De Haan G."/>
            <person name="DeGray S."/>
            <person name="DeMaso C."/>
            <person name="Dhargay N."/>
            <person name="Dooley K."/>
            <person name="Dooley E."/>
            <person name="Doricent M."/>
            <person name="Dorje P."/>
            <person name="Dorjee K."/>
            <person name="Dupes A."/>
            <person name="Elong R."/>
            <person name="Falk J."/>
            <person name="Farina A."/>
            <person name="Faro S."/>
            <person name="Ferguson D."/>
            <person name="Fisher S."/>
            <person name="Foley C.D."/>
            <person name="Franke A."/>
            <person name="Friedrich D."/>
            <person name="Gadbois L."/>
            <person name="Gearin G."/>
            <person name="Gearin C.R."/>
            <person name="Giannoukos G."/>
            <person name="Goode T."/>
            <person name="Graham J."/>
            <person name="Grandbois E."/>
            <person name="Grewal S."/>
            <person name="Gyaltsen K."/>
            <person name="Hafez N."/>
            <person name="Hagos B."/>
            <person name="Hall J."/>
            <person name="Henson C."/>
            <person name="Hollinger A."/>
            <person name="Honan T."/>
            <person name="Huard M.D."/>
            <person name="Hughes L."/>
            <person name="Hurhula B."/>
            <person name="Husby M.E."/>
            <person name="Kamat A."/>
            <person name="Kanga B."/>
            <person name="Kashin S."/>
            <person name="Khazanovich D."/>
            <person name="Kisner P."/>
            <person name="Lance K."/>
            <person name="Lara M."/>
            <person name="Lee W."/>
            <person name="Lennon N."/>
            <person name="Letendre F."/>
            <person name="LeVine R."/>
            <person name="Lipovsky A."/>
            <person name="Liu X."/>
            <person name="Liu J."/>
            <person name="Liu S."/>
            <person name="Lokyitsang T."/>
            <person name="Lokyitsang Y."/>
            <person name="Lubonja R."/>
            <person name="Lui A."/>
            <person name="MacDonald P."/>
            <person name="Magnisalis V."/>
            <person name="Maru K."/>
            <person name="Matthews C."/>
            <person name="McCusker W."/>
            <person name="McDonough S."/>
            <person name="Mehta T."/>
            <person name="Meldrim J."/>
            <person name="Meneus L."/>
            <person name="Mihai O."/>
            <person name="Mihalev A."/>
            <person name="Mihova T."/>
            <person name="Mittelman R."/>
            <person name="Mlenga V."/>
            <person name="Montmayeur A."/>
            <person name="Mulrain L."/>
            <person name="Navidi A."/>
            <person name="Naylor J."/>
            <person name="Negash T."/>
            <person name="Nguyen T."/>
            <person name="Nguyen N."/>
            <person name="Nicol R."/>
            <person name="Norbu C."/>
            <person name="Norbu N."/>
            <person name="Novod N."/>
            <person name="O'Neill B."/>
            <person name="Osman S."/>
            <person name="Markiewicz E."/>
            <person name="Oyono O.L."/>
            <person name="Patti C."/>
            <person name="Phunkhang P."/>
            <person name="Pierre F."/>
            <person name="Priest M."/>
            <person name="Raghuraman S."/>
            <person name="Rege F."/>
            <person name="Reyes R."/>
            <person name="Rise C."/>
            <person name="Rogov P."/>
            <person name="Ross K."/>
            <person name="Ryan E."/>
            <person name="Settipalli S."/>
            <person name="Shea T."/>
            <person name="Sherpa N."/>
            <person name="Shi L."/>
            <person name="Shih D."/>
            <person name="Sparrow T."/>
            <person name="Spaulding J."/>
            <person name="Stalker J."/>
            <person name="Stange-Thomann N."/>
            <person name="Stavropoulos S."/>
            <person name="Stone C."/>
            <person name="Strader C."/>
            <person name="Tesfaye S."/>
            <person name="Thomson T."/>
            <person name="Thoulutsang Y."/>
            <person name="Thoulutsang D."/>
            <person name="Topham K."/>
            <person name="Topping I."/>
            <person name="Tsamla T."/>
            <person name="Vassiliev H."/>
            <person name="Vo A."/>
            <person name="Wangchuk T."/>
            <person name="Wangdi T."/>
            <person name="Weiand M."/>
            <person name="Wilkinson J."/>
            <person name="Wilson A."/>
            <person name="Yadav S."/>
            <person name="Young G."/>
            <person name="Yu Q."/>
            <person name="Zembek L."/>
            <person name="Zhong D."/>
            <person name="Zimmer A."/>
            <person name="Zwirko Z."/>
            <person name="Jaffe D.B."/>
            <person name="Alvarez P."/>
            <person name="Brockman W."/>
            <person name="Butler J."/>
            <person name="Chin C."/>
            <person name="Gnerre S."/>
            <person name="Grabherr M."/>
            <person name="Kleber M."/>
            <person name="Mauceli E."/>
            <person name="MacCallum I."/>
        </authorList>
    </citation>
    <scope>NUCLEOTIDE SEQUENCE [LARGE SCALE GENOMIC DNA]</scope>
    <source>
        <strain evidence="4">Tucson 15287-2541.00</strain>
    </source>
</reference>
<name>B4JF05_DROGR</name>
<evidence type="ECO:0000259" key="2">
    <source>
        <dbReference type="PROSITE" id="PS50119"/>
    </source>
</evidence>
<organism evidence="4">
    <name type="scientific">Drosophila grimshawi</name>
    <name type="common">Hawaiian fruit fly</name>
    <name type="synonym">Idiomyia grimshawi</name>
    <dbReference type="NCBI Taxonomy" id="7222"/>
    <lineage>
        <taxon>Eukaryota</taxon>
        <taxon>Metazoa</taxon>
        <taxon>Ecdysozoa</taxon>
        <taxon>Arthropoda</taxon>
        <taxon>Hexapoda</taxon>
        <taxon>Insecta</taxon>
        <taxon>Pterygota</taxon>
        <taxon>Neoptera</taxon>
        <taxon>Endopterygota</taxon>
        <taxon>Diptera</taxon>
        <taxon>Brachycera</taxon>
        <taxon>Muscomorpha</taxon>
        <taxon>Ephydroidea</taxon>
        <taxon>Drosophilidae</taxon>
        <taxon>Drosophila</taxon>
        <taxon>Hawaiian Drosophila</taxon>
    </lineage>
</organism>
<keyword evidence="1" id="KW-0863">Zinc-finger</keyword>
<keyword evidence="1" id="KW-0862">Zinc</keyword>
<dbReference type="EMBL" id="CH916369">
    <property type="protein sequence ID" value="EDV93286.1"/>
    <property type="molecule type" value="Genomic_DNA"/>
</dbReference>
<dbReference type="PhylomeDB" id="B4JF05"/>
<dbReference type="Proteomes" id="UP000001070">
    <property type="component" value="Unassembled WGS sequence"/>
</dbReference>